<gene>
    <name evidence="2" type="ORF">NLJ89_g9081</name>
</gene>
<proteinExistence type="predicted"/>
<sequence>MSVRPGKNARGRPPKTTLPPANPTPTPSTSGSSNQPLPTPSQSDPTTAPASVPPQDGPGKTLEDFFQYANMPHFEITRPPSPSKQTTHTTSKRTREPRFFDMHLHKSLRLKKIVLLEKLPQALGELCDSMATSSSYEISRRILPPPLTRIINEDSLVRYYQTQRSPLYAEVASQLAFGIGGPGNTIFNWRKTQDGDSRKHNEALADGFLRLDIGDRGEIADEHRRSIALLSHHGLSHLAIWEFKSLACGPGIMAQIPNHAGDFTWTACQERTEGDEASICCGAALVKHRTNGRRTVTGRRPGPDAQNQSILHRATHLSERKRRQHSAENTEAKRPHLSDENATAKRAASFVDDMGLLNVVLEARHPQVHGVPEFATKGEQSDYGKAHDVLQQTWTQAVVDDVTYFMFSSGNEEYIGYRQRETQTLYLSALIIPSQAARPAHGKLHVGLYIAAFQDALDRARQMQILKDATSSSPAASSIVLDKGPLVTKQTSVDQELDKELLRLFNETSSIFLRLHRHNITPCSNPNTWTLSRQIKDSEQTSTGTHPELFIDLDHKISDKVFVAFLGRSTPNNSPQQEYHSKQFIFKIACLKTEITTLQTEYQNYMDLSKHGLACIQKPQGLFSSQVRSGKVVWLLLMNNGGTSLAVRKNGRMKFESHLDVHEDSYINALRSLHGKFYTHNRLEYGHILMDVKAEKVTFISLASCSSYTDAQNLSFQEEKNDDKVTLLECLKTNAEVTIKQPNESAGKEEEEEEEDE</sequence>
<evidence type="ECO:0000313" key="3">
    <source>
        <dbReference type="Proteomes" id="UP001148786"/>
    </source>
</evidence>
<comment type="caution">
    <text evidence="2">The sequence shown here is derived from an EMBL/GenBank/DDBJ whole genome shotgun (WGS) entry which is preliminary data.</text>
</comment>
<dbReference type="OrthoDB" id="2931579at2759"/>
<evidence type="ECO:0000313" key="2">
    <source>
        <dbReference type="EMBL" id="KAJ3502000.1"/>
    </source>
</evidence>
<reference evidence="2" key="1">
    <citation type="submission" date="2022-07" db="EMBL/GenBank/DDBJ databases">
        <title>Genome Sequence of Agrocybe chaxingu.</title>
        <authorList>
            <person name="Buettner E."/>
        </authorList>
    </citation>
    <scope>NUCLEOTIDE SEQUENCE</scope>
    <source>
        <strain evidence="2">MP-N11</strain>
    </source>
</reference>
<organism evidence="2 3">
    <name type="scientific">Agrocybe chaxingu</name>
    <dbReference type="NCBI Taxonomy" id="84603"/>
    <lineage>
        <taxon>Eukaryota</taxon>
        <taxon>Fungi</taxon>
        <taxon>Dikarya</taxon>
        <taxon>Basidiomycota</taxon>
        <taxon>Agaricomycotina</taxon>
        <taxon>Agaricomycetes</taxon>
        <taxon>Agaricomycetidae</taxon>
        <taxon>Agaricales</taxon>
        <taxon>Agaricineae</taxon>
        <taxon>Strophariaceae</taxon>
        <taxon>Agrocybe</taxon>
    </lineage>
</organism>
<feature type="compositionally biased region" description="Basic residues" evidence="1">
    <location>
        <begin position="313"/>
        <end position="324"/>
    </location>
</feature>
<accession>A0A9W8MTG8</accession>
<dbReference type="EMBL" id="JANKHO010001343">
    <property type="protein sequence ID" value="KAJ3502000.1"/>
    <property type="molecule type" value="Genomic_DNA"/>
</dbReference>
<name>A0A9W8MTG8_9AGAR</name>
<protein>
    <submittedName>
        <fullName evidence="2">Uncharacterized protein</fullName>
    </submittedName>
</protein>
<feature type="region of interest" description="Disordered" evidence="1">
    <location>
        <begin position="292"/>
        <end position="343"/>
    </location>
</feature>
<feature type="compositionally biased region" description="Pro residues" evidence="1">
    <location>
        <begin position="16"/>
        <end position="26"/>
    </location>
</feature>
<evidence type="ECO:0000256" key="1">
    <source>
        <dbReference type="SAM" id="MobiDB-lite"/>
    </source>
</evidence>
<feature type="region of interest" description="Disordered" evidence="1">
    <location>
        <begin position="1"/>
        <end position="94"/>
    </location>
</feature>
<feature type="region of interest" description="Disordered" evidence="1">
    <location>
        <begin position="738"/>
        <end position="757"/>
    </location>
</feature>
<keyword evidence="3" id="KW-1185">Reference proteome</keyword>
<feature type="compositionally biased region" description="Basic and acidic residues" evidence="1">
    <location>
        <begin position="325"/>
        <end position="343"/>
    </location>
</feature>
<dbReference type="Proteomes" id="UP001148786">
    <property type="component" value="Unassembled WGS sequence"/>
</dbReference>
<feature type="compositionally biased region" description="Polar residues" evidence="1">
    <location>
        <begin position="34"/>
        <end position="49"/>
    </location>
</feature>
<dbReference type="AlphaFoldDB" id="A0A9W8MTG8"/>